<comment type="caution">
    <text evidence="1">The sequence shown here is derived from an EMBL/GenBank/DDBJ whole genome shotgun (WGS) entry which is preliminary data.</text>
</comment>
<organism evidence="1 2">
    <name type="scientific">Lysinibacillus xylanilyticus</name>
    <dbReference type="NCBI Taxonomy" id="582475"/>
    <lineage>
        <taxon>Bacteria</taxon>
        <taxon>Bacillati</taxon>
        <taxon>Bacillota</taxon>
        <taxon>Bacilli</taxon>
        <taxon>Bacillales</taxon>
        <taxon>Bacillaceae</taxon>
        <taxon>Lysinibacillus</taxon>
    </lineage>
</organism>
<protein>
    <submittedName>
        <fullName evidence="1">Uncharacterized protein</fullName>
    </submittedName>
</protein>
<evidence type="ECO:0000313" key="1">
    <source>
        <dbReference type="EMBL" id="PJO43124.1"/>
    </source>
</evidence>
<dbReference type="Proteomes" id="UP000232101">
    <property type="component" value="Unassembled WGS sequence"/>
</dbReference>
<name>A0A2M9Q4Y2_9BACI</name>
<accession>A0A2M9Q4Y2</accession>
<reference evidence="1 2" key="1">
    <citation type="submission" date="2017-11" db="EMBL/GenBank/DDBJ databases">
        <title>Bacterial isolate from king chilli rhizosphere.</title>
        <authorList>
            <person name="Takhelmayum P."/>
            <person name="Sarangthem I."/>
        </authorList>
    </citation>
    <scope>NUCLEOTIDE SEQUENCE [LARGE SCALE GENOMIC DNA]</scope>
    <source>
        <strain evidence="2">t26</strain>
    </source>
</reference>
<sequence length="67" mass="7450">MVLITNIDKKEVRAMITVFRILYGKNAKIGNGLAYKGSSLSFFKPNNHTKTVIGAFSLRQINSNSMT</sequence>
<gene>
    <name evidence="1" type="ORF">CWD94_15315</name>
</gene>
<proteinExistence type="predicted"/>
<evidence type="ECO:0000313" key="2">
    <source>
        <dbReference type="Proteomes" id="UP000232101"/>
    </source>
</evidence>
<dbReference type="EMBL" id="PHQY01000646">
    <property type="protein sequence ID" value="PJO43124.1"/>
    <property type="molecule type" value="Genomic_DNA"/>
</dbReference>
<dbReference type="AlphaFoldDB" id="A0A2M9Q4Y2"/>